<sequence length="270" mass="30848">AMSGKFRGKKEFSRIVKKFFDNCKSRGYPDKITREVWRQIESFAGYSFSKAHSASYAVESFQSLYLKAHFPIEFMVAVINNFGGFYRTWVYVHEAKRFGANIRLPCVNQSNYTTTICKKDIYLGFVHVQNLETAIGQTISKERERNGPFSSLEDFTSRVSIGIEQLIILIRIDAFRFTEKPKKQLLWEAHVLLGKSKGAESGPALFQSGVKRYKLPSLIQSRLEDAYDEIELLGFPVTLSWFDFLQTSFRGDIRAGDLKNSVGKKVKMAG</sequence>
<evidence type="ECO:0000313" key="2">
    <source>
        <dbReference type="EMBL" id="GAI96918.1"/>
    </source>
</evidence>
<dbReference type="EMBL" id="BARW01020889">
    <property type="protein sequence ID" value="GAI96918.1"/>
    <property type="molecule type" value="Genomic_DNA"/>
</dbReference>
<proteinExistence type="predicted"/>
<accession>X1SVC7</accession>
<feature type="non-terminal residue" evidence="2">
    <location>
        <position position="1"/>
    </location>
</feature>
<dbReference type="Gene3D" id="1.10.150.870">
    <property type="match status" value="1"/>
</dbReference>
<feature type="non-terminal residue" evidence="2">
    <location>
        <position position="270"/>
    </location>
</feature>
<name>X1SVC7_9ZZZZ</name>
<organism evidence="2">
    <name type="scientific">marine sediment metagenome</name>
    <dbReference type="NCBI Taxonomy" id="412755"/>
    <lineage>
        <taxon>unclassified sequences</taxon>
        <taxon>metagenomes</taxon>
        <taxon>ecological metagenomes</taxon>
    </lineage>
</organism>
<dbReference type="InterPro" id="IPR004805">
    <property type="entry name" value="DnaE2/DnaE/PolC"/>
</dbReference>
<evidence type="ECO:0000259" key="1">
    <source>
        <dbReference type="Pfam" id="PF14579"/>
    </source>
</evidence>
<dbReference type="GO" id="GO:0006260">
    <property type="term" value="P:DNA replication"/>
    <property type="evidence" value="ECO:0007669"/>
    <property type="project" value="InterPro"/>
</dbReference>
<protein>
    <recommendedName>
        <fullName evidence="1">DNA polymerase helix-hairpin-helix motif domain-containing protein</fullName>
    </recommendedName>
</protein>
<feature type="domain" description="DNA polymerase helix-hairpin-helix motif" evidence="1">
    <location>
        <begin position="99"/>
        <end position="185"/>
    </location>
</feature>
<dbReference type="PANTHER" id="PTHR32294">
    <property type="entry name" value="DNA POLYMERASE III SUBUNIT ALPHA"/>
    <property type="match status" value="1"/>
</dbReference>
<dbReference type="GO" id="GO:0008408">
    <property type="term" value="F:3'-5' exonuclease activity"/>
    <property type="evidence" value="ECO:0007669"/>
    <property type="project" value="InterPro"/>
</dbReference>
<reference evidence="2" key="1">
    <citation type="journal article" date="2014" name="Front. Microbiol.">
        <title>High frequency of phylogenetically diverse reductive dehalogenase-homologous genes in deep subseafloor sedimentary metagenomes.</title>
        <authorList>
            <person name="Kawai M."/>
            <person name="Futagami T."/>
            <person name="Toyoda A."/>
            <person name="Takaki Y."/>
            <person name="Nishi S."/>
            <person name="Hori S."/>
            <person name="Arai W."/>
            <person name="Tsubouchi T."/>
            <person name="Morono Y."/>
            <person name="Uchiyama I."/>
            <person name="Ito T."/>
            <person name="Fujiyama A."/>
            <person name="Inagaki F."/>
            <person name="Takami H."/>
        </authorList>
    </citation>
    <scope>NUCLEOTIDE SEQUENCE</scope>
    <source>
        <strain evidence="2">Expedition CK06-06</strain>
    </source>
</reference>
<comment type="caution">
    <text evidence="2">The sequence shown here is derived from an EMBL/GenBank/DDBJ whole genome shotgun (WGS) entry which is preliminary data.</text>
</comment>
<dbReference type="InterPro" id="IPR029460">
    <property type="entry name" value="DNAPol_HHH"/>
</dbReference>
<gene>
    <name evidence="2" type="ORF">S12H4_35204</name>
</gene>
<dbReference type="AlphaFoldDB" id="X1SVC7"/>
<dbReference type="Pfam" id="PF14579">
    <property type="entry name" value="HHH_6"/>
    <property type="match status" value="1"/>
</dbReference>